<accession>A0A0E9ULE0</accession>
<proteinExistence type="predicted"/>
<organism evidence="1">
    <name type="scientific">Anguilla anguilla</name>
    <name type="common">European freshwater eel</name>
    <name type="synonym">Muraena anguilla</name>
    <dbReference type="NCBI Taxonomy" id="7936"/>
    <lineage>
        <taxon>Eukaryota</taxon>
        <taxon>Metazoa</taxon>
        <taxon>Chordata</taxon>
        <taxon>Craniata</taxon>
        <taxon>Vertebrata</taxon>
        <taxon>Euteleostomi</taxon>
        <taxon>Actinopterygii</taxon>
        <taxon>Neopterygii</taxon>
        <taxon>Teleostei</taxon>
        <taxon>Anguilliformes</taxon>
        <taxon>Anguillidae</taxon>
        <taxon>Anguilla</taxon>
    </lineage>
</organism>
<evidence type="ECO:0000313" key="1">
    <source>
        <dbReference type="EMBL" id="JAH66617.1"/>
    </source>
</evidence>
<dbReference type="EMBL" id="GBXM01041960">
    <property type="protein sequence ID" value="JAH66617.1"/>
    <property type="molecule type" value="Transcribed_RNA"/>
</dbReference>
<name>A0A0E9ULE0_ANGAN</name>
<reference evidence="1" key="1">
    <citation type="submission" date="2014-11" db="EMBL/GenBank/DDBJ databases">
        <authorList>
            <person name="Amaro Gonzalez C."/>
        </authorList>
    </citation>
    <scope>NUCLEOTIDE SEQUENCE</scope>
</reference>
<reference evidence="1" key="2">
    <citation type="journal article" date="2015" name="Fish Shellfish Immunol.">
        <title>Early steps in the European eel (Anguilla anguilla)-Vibrio vulnificus interaction in the gills: Role of the RtxA13 toxin.</title>
        <authorList>
            <person name="Callol A."/>
            <person name="Pajuelo D."/>
            <person name="Ebbesson L."/>
            <person name="Teles M."/>
            <person name="MacKenzie S."/>
            <person name="Amaro C."/>
        </authorList>
    </citation>
    <scope>NUCLEOTIDE SEQUENCE</scope>
</reference>
<protein>
    <submittedName>
        <fullName evidence="1">Uncharacterized protein</fullName>
    </submittedName>
</protein>
<sequence length="10" mass="1321">MWKDSVEDRR</sequence>